<keyword evidence="2" id="KW-1185">Reference proteome</keyword>
<protein>
    <submittedName>
        <fullName evidence="1">Uncharacterized protein</fullName>
    </submittedName>
</protein>
<comment type="caution">
    <text evidence="1">The sequence shown here is derived from an EMBL/GenBank/DDBJ whole genome shotgun (WGS) entry which is preliminary data.</text>
</comment>
<evidence type="ECO:0000313" key="2">
    <source>
        <dbReference type="Proteomes" id="UP000765509"/>
    </source>
</evidence>
<proteinExistence type="predicted"/>
<dbReference type="EMBL" id="AVOT02028633">
    <property type="protein sequence ID" value="MBW0521178.1"/>
    <property type="molecule type" value="Genomic_DNA"/>
</dbReference>
<dbReference type="Proteomes" id="UP000765509">
    <property type="component" value="Unassembled WGS sequence"/>
</dbReference>
<reference evidence="1" key="1">
    <citation type="submission" date="2021-03" db="EMBL/GenBank/DDBJ databases">
        <title>Draft genome sequence of rust myrtle Austropuccinia psidii MF-1, a brazilian biotype.</title>
        <authorList>
            <person name="Quecine M.C."/>
            <person name="Pachon D.M.R."/>
            <person name="Bonatelli M.L."/>
            <person name="Correr F.H."/>
            <person name="Franceschini L.M."/>
            <person name="Leite T.F."/>
            <person name="Margarido G.R.A."/>
            <person name="Almeida C.A."/>
            <person name="Ferrarezi J.A."/>
            <person name="Labate C.A."/>
        </authorList>
    </citation>
    <scope>NUCLEOTIDE SEQUENCE</scope>
    <source>
        <strain evidence="1">MF-1</strain>
    </source>
</reference>
<organism evidence="1 2">
    <name type="scientific">Austropuccinia psidii MF-1</name>
    <dbReference type="NCBI Taxonomy" id="1389203"/>
    <lineage>
        <taxon>Eukaryota</taxon>
        <taxon>Fungi</taxon>
        <taxon>Dikarya</taxon>
        <taxon>Basidiomycota</taxon>
        <taxon>Pucciniomycotina</taxon>
        <taxon>Pucciniomycetes</taxon>
        <taxon>Pucciniales</taxon>
        <taxon>Sphaerophragmiaceae</taxon>
        <taxon>Austropuccinia</taxon>
    </lineage>
</organism>
<name>A0A9Q3EH71_9BASI</name>
<dbReference type="AlphaFoldDB" id="A0A9Q3EH71"/>
<evidence type="ECO:0000313" key="1">
    <source>
        <dbReference type="EMBL" id="MBW0521178.1"/>
    </source>
</evidence>
<sequence>MVTISTISNALMPSPSFIGGKITLLWSRSEVTIAWWPRRGGGQTNTGGNQDNHVEGFPSACLWSWGPFTLRSSFTLINYKGVLPRVSCAGTPLATWLEGA</sequence>
<gene>
    <name evidence="1" type="ORF">O181_060893</name>
</gene>
<accession>A0A9Q3EH71</accession>